<protein>
    <submittedName>
        <fullName evidence="1">Uncharacterized protein</fullName>
    </submittedName>
</protein>
<evidence type="ECO:0000313" key="2">
    <source>
        <dbReference type="Proteomes" id="UP001239111"/>
    </source>
</evidence>
<name>A0ACC2P837_9HYME</name>
<evidence type="ECO:0000313" key="1">
    <source>
        <dbReference type="EMBL" id="KAJ8679258.1"/>
    </source>
</evidence>
<gene>
    <name evidence="1" type="ORF">QAD02_015045</name>
</gene>
<comment type="caution">
    <text evidence="1">The sequence shown here is derived from an EMBL/GenBank/DDBJ whole genome shotgun (WGS) entry which is preliminary data.</text>
</comment>
<dbReference type="Proteomes" id="UP001239111">
    <property type="component" value="Chromosome 2"/>
</dbReference>
<proteinExistence type="predicted"/>
<dbReference type="EMBL" id="CM056742">
    <property type="protein sequence ID" value="KAJ8679258.1"/>
    <property type="molecule type" value="Genomic_DNA"/>
</dbReference>
<keyword evidence="2" id="KW-1185">Reference proteome</keyword>
<organism evidence="1 2">
    <name type="scientific">Eretmocerus hayati</name>
    <dbReference type="NCBI Taxonomy" id="131215"/>
    <lineage>
        <taxon>Eukaryota</taxon>
        <taxon>Metazoa</taxon>
        <taxon>Ecdysozoa</taxon>
        <taxon>Arthropoda</taxon>
        <taxon>Hexapoda</taxon>
        <taxon>Insecta</taxon>
        <taxon>Pterygota</taxon>
        <taxon>Neoptera</taxon>
        <taxon>Endopterygota</taxon>
        <taxon>Hymenoptera</taxon>
        <taxon>Apocrita</taxon>
        <taxon>Proctotrupomorpha</taxon>
        <taxon>Chalcidoidea</taxon>
        <taxon>Aphelinidae</taxon>
        <taxon>Aphelininae</taxon>
        <taxon>Eretmocerus</taxon>
    </lineage>
</organism>
<accession>A0ACC2P837</accession>
<reference evidence="1" key="1">
    <citation type="submission" date="2023-04" db="EMBL/GenBank/DDBJ databases">
        <title>A chromosome-level genome assembly of the parasitoid wasp Eretmocerus hayati.</title>
        <authorList>
            <person name="Zhong Y."/>
            <person name="Liu S."/>
            <person name="Liu Y."/>
        </authorList>
    </citation>
    <scope>NUCLEOTIDE SEQUENCE</scope>
    <source>
        <strain evidence="1">ZJU_SS_LIU_2023</strain>
    </source>
</reference>
<sequence length="924" mass="104940">MEFHWLKATVVYSFVLTVSLSIFLLYIVGAARYLTDHDENTCDMTYMFEYPQYVRIRLSQESDDISEDYLFPRFQLYAYGEGFVTERLRKMHFSGIPVLFIPGNAGSHEQVRSLASVSLRKSLKSHTPFHFDFFSISFGKDYSALYGGVLKEETYYAAKCIKRILSLYKGKVKNIILIGHSMGGLIAKGALLLVPEVESDVANILITLATPHKPSLYPDYTFLKYYQDLSDSMYHLKKNKTTIISIGGGSSDIMVPSSQIIDEFADLNVLTSSIPGVWRPTDHLCILWCRQLILNIVRSLFDCMDTSQRPAVISENHDRRLKVFSWHFLQRPSIEKHLTQKNYQEILEFPNDDGEWIEDVRVQYVWSRKNHTQNGPKKSTPIYLMMRCNLPKIDALSIDAINLRSRDWIFACSASDIRGHSRICTSGWNLSNFTRIVPGFTRKPWKYSVDLDLNSVCSPKVSHIVVRIPQTSTRRFYDDEDDENDDDDEEDNQIVIVDAHSRQSRYKRLSAMKSIITDKRNIRHFITLDGVTDVVSVDVNKLDCVDDNRQHYSMVELLEPWAPGAGQTFFFDENDNSPKTIKLLTVHSQRLRLMKSLNAELRLTLDPECSYKIQVQRGNLIERIACLVRDRWTFIYPISVGFLLLCIGQRIDAINQDETSVSAIAVITLVLCLSLNLFIECCVSIAILHIAAIGVCCCVIFFGSVAHNIAVRFLARAVTFSTTWSDWVLGGLVNQLPIVTSGLLLSMIPATCGALAMLVSVFLHFLRLTKMYEDYLEELLLASMRHFNLIRRSNKDREESGDSIRGDIFNQILLFLFWCSAAIPSIPSVLVWAKNFSFSSRLTTEDQVFLYSWIIMVGCGTSGLVKIPTSGNSRIGKLLATVIRCLGWVALALSATSNADHYYWAFPPSLAAVVILLSINSLQT</sequence>